<gene>
    <name evidence="1" type="ORF">EJF14_80064</name>
</gene>
<keyword evidence="2" id="KW-1185">Reference proteome</keyword>
<reference evidence="2" key="1">
    <citation type="journal article" date="2019" name="MBio">
        <title>Comparative genomics for the elucidation of multidrug resistance (MDR) in Candida lusitaniae.</title>
        <authorList>
            <person name="Kannan A."/>
            <person name="Asner S.A."/>
            <person name="Trachsel E."/>
            <person name="Kelly S."/>
            <person name="Parker J."/>
            <person name="Sanglard D."/>
        </authorList>
    </citation>
    <scope>NUCLEOTIDE SEQUENCE [LARGE SCALE GENOMIC DNA]</scope>
    <source>
        <strain evidence="2">P1</strain>
    </source>
</reference>
<dbReference type="Proteomes" id="UP000326582">
    <property type="component" value="Chromosome 8"/>
</dbReference>
<dbReference type="EMBL" id="CP038491">
    <property type="protein sequence ID" value="QFZ30349.1"/>
    <property type="molecule type" value="Genomic_DNA"/>
</dbReference>
<evidence type="ECO:0000313" key="1">
    <source>
        <dbReference type="EMBL" id="QFZ30349.1"/>
    </source>
</evidence>
<keyword evidence="1" id="KW-0689">Ribosomal protein</keyword>
<name>A0ACD0WS51_CLALS</name>
<protein>
    <submittedName>
        <fullName evidence="1">54S ribosomal protein</fullName>
    </submittedName>
</protein>
<sequence length="409" mass="45534">MARDSSFVIVRRMSCATKTKIFVKDLHPQSKKKNRLSRTHNRTTMLRQFSRRAVAFPRLSPVCRSFVASYHVAQLDKSLNTKYDSLTDYGSYKNSIFTHRLPESTAQQSPPLVALFARLRLPESYSYSTLSQALNMNKYGGLANNFGLSTLGKTLLSYYVSEHLLLRYPRLPMAVHNAAVDAYMGTEALSLIGKSWGIEVDSSSKLQKHLAQEPEFLQYGKLRFLAENAKEEVEESGIHELSKEELATLDPSTNSYISKEQDAYASAVKAIVGGLYTHAGEDVTKEFIRAHILSRKVPLTEMFQFSKPTRELARICEKLELEHPLEVRLIAETGRLSAHAIYVAGAFSGGDKLGEGVGSSLNEAKTRAVVNALLAYYLYTPVNEEGNPVKMPSDENYKFEGVVGSGDVA</sequence>
<proteinExistence type="predicted"/>
<evidence type="ECO:0000313" key="2">
    <source>
        <dbReference type="Proteomes" id="UP000326582"/>
    </source>
</evidence>
<organism evidence="1 2">
    <name type="scientific">Clavispora lusitaniae</name>
    <name type="common">Candida lusitaniae</name>
    <dbReference type="NCBI Taxonomy" id="36911"/>
    <lineage>
        <taxon>Eukaryota</taxon>
        <taxon>Fungi</taxon>
        <taxon>Dikarya</taxon>
        <taxon>Ascomycota</taxon>
        <taxon>Saccharomycotina</taxon>
        <taxon>Pichiomycetes</taxon>
        <taxon>Metschnikowiaceae</taxon>
        <taxon>Clavispora</taxon>
    </lineage>
</organism>
<keyword evidence="1" id="KW-0687">Ribonucleoprotein</keyword>
<accession>A0ACD0WS51</accession>